<organism evidence="2 3">
    <name type="scientific">Rhizophagus clarus</name>
    <dbReference type="NCBI Taxonomy" id="94130"/>
    <lineage>
        <taxon>Eukaryota</taxon>
        <taxon>Fungi</taxon>
        <taxon>Fungi incertae sedis</taxon>
        <taxon>Mucoromycota</taxon>
        <taxon>Glomeromycotina</taxon>
        <taxon>Glomeromycetes</taxon>
        <taxon>Glomerales</taxon>
        <taxon>Glomeraceae</taxon>
        <taxon>Rhizophagus</taxon>
    </lineage>
</organism>
<sequence length="152" mass="17552">MNSINKYFSIFLYNYWSLETYNAYNIGVNILVNKKAIHKEFYNNLQTIISKPSMTEECCKYAEELLKNKKSDIKIVDRIWDNINVPERSGNKDANKNKKTNLLSEALSYTPPPAKYPPDTSSSRERVQTNLFSPGTPENIVFKISFSGPFCY</sequence>
<feature type="region of interest" description="Disordered" evidence="1">
    <location>
        <begin position="107"/>
        <end position="127"/>
    </location>
</feature>
<dbReference type="Proteomes" id="UP000615446">
    <property type="component" value="Unassembled WGS sequence"/>
</dbReference>
<reference evidence="2" key="1">
    <citation type="submission" date="2019-10" db="EMBL/GenBank/DDBJ databases">
        <title>Conservation and host-specific expression of non-tandemly repeated heterogenous ribosome RNA gene in arbuscular mycorrhizal fungi.</title>
        <authorList>
            <person name="Maeda T."/>
            <person name="Kobayashi Y."/>
            <person name="Nakagawa T."/>
            <person name="Ezawa T."/>
            <person name="Yamaguchi K."/>
            <person name="Bino T."/>
            <person name="Nishimoto Y."/>
            <person name="Shigenobu S."/>
            <person name="Kawaguchi M."/>
        </authorList>
    </citation>
    <scope>NUCLEOTIDE SEQUENCE</scope>
    <source>
        <strain evidence="2">HR1</strain>
    </source>
</reference>
<evidence type="ECO:0000313" key="3">
    <source>
        <dbReference type="Proteomes" id="UP000615446"/>
    </source>
</evidence>
<accession>A0A8H3M283</accession>
<comment type="caution">
    <text evidence="2">The sequence shown here is derived from an EMBL/GenBank/DDBJ whole genome shotgun (WGS) entry which is preliminary data.</text>
</comment>
<dbReference type="AlphaFoldDB" id="A0A8H3M283"/>
<evidence type="ECO:0000313" key="2">
    <source>
        <dbReference type="EMBL" id="GES96330.1"/>
    </source>
</evidence>
<dbReference type="EMBL" id="BLAL01000250">
    <property type="protein sequence ID" value="GES96330.1"/>
    <property type="molecule type" value="Genomic_DNA"/>
</dbReference>
<gene>
    <name evidence="2" type="ORF">RCL2_002296200</name>
</gene>
<protein>
    <submittedName>
        <fullName evidence="2">Uncharacterized protein</fullName>
    </submittedName>
</protein>
<evidence type="ECO:0000256" key="1">
    <source>
        <dbReference type="SAM" id="MobiDB-lite"/>
    </source>
</evidence>
<proteinExistence type="predicted"/>
<name>A0A8H3M283_9GLOM</name>